<gene>
    <name evidence="1" type="ORF">LTR69_005608</name>
</gene>
<keyword evidence="2" id="KW-1185">Reference proteome</keyword>
<dbReference type="InterPro" id="IPR005152">
    <property type="entry name" value="Lipase_secreted"/>
</dbReference>
<evidence type="ECO:0008006" key="3">
    <source>
        <dbReference type="Google" id="ProtNLM"/>
    </source>
</evidence>
<comment type="caution">
    <text evidence="1">The sequence shown here is derived from an EMBL/GenBank/DDBJ whole genome shotgun (WGS) entry which is preliminary data.</text>
</comment>
<dbReference type="PANTHER" id="PTHR34853:SF1">
    <property type="entry name" value="LIPASE 5"/>
    <property type="match status" value="1"/>
</dbReference>
<dbReference type="Proteomes" id="UP001345691">
    <property type="component" value="Unassembled WGS sequence"/>
</dbReference>
<dbReference type="Gene3D" id="3.40.50.1820">
    <property type="entry name" value="alpha/beta hydrolase"/>
    <property type="match status" value="2"/>
</dbReference>
<dbReference type="EMBL" id="JAVRRF010000011">
    <property type="protein sequence ID" value="KAK5060291.1"/>
    <property type="molecule type" value="Genomic_DNA"/>
</dbReference>
<dbReference type="SUPFAM" id="SSF53474">
    <property type="entry name" value="alpha/beta-Hydrolases"/>
    <property type="match status" value="1"/>
</dbReference>
<proteinExistence type="predicted"/>
<evidence type="ECO:0000313" key="1">
    <source>
        <dbReference type="EMBL" id="KAK5060291.1"/>
    </source>
</evidence>
<dbReference type="Pfam" id="PF03583">
    <property type="entry name" value="LIP"/>
    <property type="match status" value="1"/>
</dbReference>
<organism evidence="1 2">
    <name type="scientific">Exophiala sideris</name>
    <dbReference type="NCBI Taxonomy" id="1016849"/>
    <lineage>
        <taxon>Eukaryota</taxon>
        <taxon>Fungi</taxon>
        <taxon>Dikarya</taxon>
        <taxon>Ascomycota</taxon>
        <taxon>Pezizomycotina</taxon>
        <taxon>Eurotiomycetes</taxon>
        <taxon>Chaetothyriomycetidae</taxon>
        <taxon>Chaetothyriales</taxon>
        <taxon>Herpotrichiellaceae</taxon>
        <taxon>Exophiala</taxon>
    </lineage>
</organism>
<reference evidence="1 2" key="1">
    <citation type="submission" date="2023-08" db="EMBL/GenBank/DDBJ databases">
        <title>Black Yeasts Isolated from many extreme environments.</title>
        <authorList>
            <person name="Coleine C."/>
            <person name="Stajich J.E."/>
            <person name="Selbmann L."/>
        </authorList>
    </citation>
    <scope>NUCLEOTIDE SEQUENCE [LARGE SCALE GENOMIC DNA]</scope>
    <source>
        <strain evidence="1 2">CCFEE 6328</strain>
    </source>
</reference>
<protein>
    <recommendedName>
        <fullName evidence="3">AB hydrolase-1 domain-containing protein</fullName>
    </recommendedName>
</protein>
<evidence type="ECO:0000313" key="2">
    <source>
        <dbReference type="Proteomes" id="UP001345691"/>
    </source>
</evidence>
<name>A0ABR0JAG2_9EURO</name>
<dbReference type="PANTHER" id="PTHR34853">
    <property type="match status" value="1"/>
</dbReference>
<accession>A0ABR0JAG2</accession>
<dbReference type="InterPro" id="IPR029058">
    <property type="entry name" value="AB_hydrolase_fold"/>
</dbReference>
<sequence length="561" mass="60287">MSISIAYLICRKIINIDITYQSSFTHNHSFLFNTPHPASPQSLAFLCGVNRLAGNKCKLICMVKHTRIHDPGCQLFLYGALAFLWLAPLLQSLCRAQAPVAQSQNTTFNATYGHLNSSQALSLIAQANLSAELSAAILTAVNFERSNWAGSSTQLDPFYVDVPTNDSHAPAGSVIKVEQYTDTSFYTLSPNVALSRMLFMTKTLNGTTIPASAHVLWPWLPRRFANVSGLPVVAWGHGTSGWSGECGPSHIRNLWYQYSAPFILALQGYVVVAPDYAGLGLDHDSNGTFIPHQYLASPAAGNDLIYSVQAAQQAWPSLSKKFVIMGHSQGGGAAWGAAQNLAKNPVQGYLGTIAGSPTTSILPHNISTLNNGATLGSLLVRVGTGISSVFPSFQLSAWLNDQGVRSGQLLQGLQGCQSVALELLSQTDLAQQGWNTSSWYFNALNNLTTNGGKPFAGPMLVLQGTADPSVDPNGTTAAVNATCQAYPNGSLEYATFEGVTHVPVLYAGQQVWLDWIADRFNGVNVSSGCHTTHYQPQLAVSAYQSQVALFLQYPEYAYETA</sequence>